<sequence length="575" mass="62584">MEPVSALFPAFYLQRRDFPRNYSTDDDLNLCAFYYALQPLISFDPMTGPIRSAASSSTRAVQPPRPPNAWILYRSDKLKSLPPKDPNGPARAQAEVSRLISDMWKRESEAVRLEYERRAEARKAEHQRLYPNYRFQPMKKEDKEKLRESKKLEKERARAQTKRGRSRPAPYATGPIVGGAVAMPLPVPNPQYMSPYGPEVRFGPGGPSPPLSAASSPNDTTSSSDSQVGQEAQSLPQSVAPSAHASPSTDLLALPQGNFPPHQSMLMMPQSYSTMPQAPSSHPNATLPTPVDQQPVAGPSHWQQPQQYAQPQPSGVPVGTLTPEWSNPSLSQPTLDSQNPEDFVNFDIPFQGQSFDEWQQGLEADGLSFTDSMQALLDMTDESGVFSLSNFSPSDLLAHPSGELTLAMGSQLTTPFDDSLFADFDLSAAFLAGSSTSQNTDIAPPEDPVPTAEEIAALITCGQPDASAYTSSNQRHASTFSRGIMAFVDYEAGEGAGQDVAPQVRPHVAQQSHPMPILEQMSTNTQTPSNGQYVPPAGAMYSSTRRVAASWKASYAMQDSPVEQHEAQPWNGSSS</sequence>
<comment type="caution">
    <text evidence="1">The sequence shown here is derived from an EMBL/GenBank/DDBJ whole genome shotgun (WGS) entry which is preliminary data.</text>
</comment>
<keyword evidence="2" id="KW-1185">Reference proteome</keyword>
<dbReference type="EMBL" id="MU266381">
    <property type="protein sequence ID" value="KAH7926503.1"/>
    <property type="molecule type" value="Genomic_DNA"/>
</dbReference>
<dbReference type="Proteomes" id="UP000790709">
    <property type="component" value="Unassembled WGS sequence"/>
</dbReference>
<proteinExistence type="predicted"/>
<name>A0ACB8BNQ4_9AGAM</name>
<evidence type="ECO:0000313" key="1">
    <source>
        <dbReference type="EMBL" id="KAH7926503.1"/>
    </source>
</evidence>
<reference evidence="1" key="1">
    <citation type="journal article" date="2021" name="New Phytol.">
        <title>Evolutionary innovations through gain and loss of genes in the ectomycorrhizal Boletales.</title>
        <authorList>
            <person name="Wu G."/>
            <person name="Miyauchi S."/>
            <person name="Morin E."/>
            <person name="Kuo A."/>
            <person name="Drula E."/>
            <person name="Varga T."/>
            <person name="Kohler A."/>
            <person name="Feng B."/>
            <person name="Cao Y."/>
            <person name="Lipzen A."/>
            <person name="Daum C."/>
            <person name="Hundley H."/>
            <person name="Pangilinan J."/>
            <person name="Johnson J."/>
            <person name="Barry K."/>
            <person name="LaButti K."/>
            <person name="Ng V."/>
            <person name="Ahrendt S."/>
            <person name="Min B."/>
            <person name="Choi I.G."/>
            <person name="Park H."/>
            <person name="Plett J.M."/>
            <person name="Magnuson J."/>
            <person name="Spatafora J.W."/>
            <person name="Nagy L.G."/>
            <person name="Henrissat B."/>
            <person name="Grigoriev I.V."/>
            <person name="Yang Z.L."/>
            <person name="Xu J."/>
            <person name="Martin F.M."/>
        </authorList>
    </citation>
    <scope>NUCLEOTIDE SEQUENCE</scope>
    <source>
        <strain evidence="1">KUC20120723A-06</strain>
    </source>
</reference>
<accession>A0ACB8BNQ4</accession>
<organism evidence="1 2">
    <name type="scientific">Leucogyrophana mollusca</name>
    <dbReference type="NCBI Taxonomy" id="85980"/>
    <lineage>
        <taxon>Eukaryota</taxon>
        <taxon>Fungi</taxon>
        <taxon>Dikarya</taxon>
        <taxon>Basidiomycota</taxon>
        <taxon>Agaricomycotina</taxon>
        <taxon>Agaricomycetes</taxon>
        <taxon>Agaricomycetidae</taxon>
        <taxon>Boletales</taxon>
        <taxon>Boletales incertae sedis</taxon>
        <taxon>Leucogyrophana</taxon>
    </lineage>
</organism>
<protein>
    <submittedName>
        <fullName evidence="1">Uncharacterized protein</fullName>
    </submittedName>
</protein>
<evidence type="ECO:0000313" key="2">
    <source>
        <dbReference type="Proteomes" id="UP000790709"/>
    </source>
</evidence>
<gene>
    <name evidence="1" type="ORF">BV22DRAFT_1128094</name>
</gene>